<accession>A0A2T2WCZ5</accession>
<organism evidence="1 2">
    <name type="scientific">Sulfobacillus acidophilus</name>
    <dbReference type="NCBI Taxonomy" id="53633"/>
    <lineage>
        <taxon>Bacteria</taxon>
        <taxon>Bacillati</taxon>
        <taxon>Bacillota</taxon>
        <taxon>Clostridia</taxon>
        <taxon>Eubacteriales</taxon>
        <taxon>Clostridiales Family XVII. Incertae Sedis</taxon>
        <taxon>Sulfobacillus</taxon>
    </lineage>
</organism>
<proteinExistence type="predicted"/>
<evidence type="ECO:0000313" key="2">
    <source>
        <dbReference type="Proteomes" id="UP000241848"/>
    </source>
</evidence>
<evidence type="ECO:0000313" key="1">
    <source>
        <dbReference type="EMBL" id="PSR20107.1"/>
    </source>
</evidence>
<dbReference type="AlphaFoldDB" id="A0A2T2WCZ5"/>
<gene>
    <name evidence="1" type="ORF">C7B45_16520</name>
</gene>
<name>A0A2T2WCZ5_9FIRM</name>
<dbReference type="EMBL" id="PXYV01000086">
    <property type="protein sequence ID" value="PSR20107.1"/>
    <property type="molecule type" value="Genomic_DNA"/>
</dbReference>
<dbReference type="Proteomes" id="UP000241848">
    <property type="component" value="Unassembled WGS sequence"/>
</dbReference>
<protein>
    <submittedName>
        <fullName evidence="1">Uncharacterized protein</fullName>
    </submittedName>
</protein>
<sequence>MRLVTLKVLPHNFAAAPPFVVDNGWRPKHVPILETIPVEADVIAAVIPGRGGMRVVVYNREDFAVTVRVDAEG</sequence>
<comment type="caution">
    <text evidence="1">The sequence shown here is derived from an EMBL/GenBank/DDBJ whole genome shotgun (WGS) entry which is preliminary data.</text>
</comment>
<reference evidence="1 2" key="1">
    <citation type="journal article" date="2014" name="BMC Genomics">
        <title>Comparison of environmental and isolate Sulfobacillus genomes reveals diverse carbon, sulfur, nitrogen, and hydrogen metabolisms.</title>
        <authorList>
            <person name="Justice N.B."/>
            <person name="Norman A."/>
            <person name="Brown C.T."/>
            <person name="Singh A."/>
            <person name="Thomas B.C."/>
            <person name="Banfield J.F."/>
        </authorList>
    </citation>
    <scope>NUCLEOTIDE SEQUENCE [LARGE SCALE GENOMIC DNA]</scope>
    <source>
        <strain evidence="1">AMDSBA3</strain>
    </source>
</reference>